<gene>
    <name evidence="3" type="ORF">DdX_05931</name>
</gene>
<proteinExistence type="predicted"/>
<feature type="compositionally biased region" description="Low complexity" evidence="1">
    <location>
        <begin position="24"/>
        <end position="34"/>
    </location>
</feature>
<dbReference type="EMBL" id="JAKKPZ010000007">
    <property type="protein sequence ID" value="KAI1718822.1"/>
    <property type="molecule type" value="Genomic_DNA"/>
</dbReference>
<reference evidence="3" key="1">
    <citation type="submission" date="2022-01" db="EMBL/GenBank/DDBJ databases">
        <title>Genome Sequence Resource for Two Populations of Ditylenchus destructor, the Migratory Endoparasitic Phytonematode.</title>
        <authorList>
            <person name="Zhang H."/>
            <person name="Lin R."/>
            <person name="Xie B."/>
        </authorList>
    </citation>
    <scope>NUCLEOTIDE SEQUENCE</scope>
    <source>
        <strain evidence="3">BazhouSP</strain>
    </source>
</reference>
<feature type="compositionally biased region" description="Pro residues" evidence="1">
    <location>
        <begin position="527"/>
        <end position="546"/>
    </location>
</feature>
<feature type="signal peptide" evidence="2">
    <location>
        <begin position="1"/>
        <end position="21"/>
    </location>
</feature>
<dbReference type="AlphaFoldDB" id="A0AAD4N8L5"/>
<comment type="caution">
    <text evidence="3">The sequence shown here is derived from an EMBL/GenBank/DDBJ whole genome shotgun (WGS) entry which is preliminary data.</text>
</comment>
<accession>A0AAD4N8L5</accession>
<evidence type="ECO:0000256" key="1">
    <source>
        <dbReference type="SAM" id="MobiDB-lite"/>
    </source>
</evidence>
<feature type="region of interest" description="Disordered" evidence="1">
    <location>
        <begin position="489"/>
        <end position="546"/>
    </location>
</feature>
<keyword evidence="4" id="KW-1185">Reference proteome</keyword>
<evidence type="ECO:0000313" key="4">
    <source>
        <dbReference type="Proteomes" id="UP001201812"/>
    </source>
</evidence>
<evidence type="ECO:0000313" key="3">
    <source>
        <dbReference type="EMBL" id="KAI1718822.1"/>
    </source>
</evidence>
<protein>
    <submittedName>
        <fullName evidence="3">Uncharacterized protein</fullName>
    </submittedName>
</protein>
<evidence type="ECO:0000256" key="2">
    <source>
        <dbReference type="SAM" id="SignalP"/>
    </source>
</evidence>
<dbReference type="Proteomes" id="UP001201812">
    <property type="component" value="Unassembled WGS sequence"/>
</dbReference>
<organism evidence="3 4">
    <name type="scientific">Ditylenchus destructor</name>
    <dbReference type="NCBI Taxonomy" id="166010"/>
    <lineage>
        <taxon>Eukaryota</taxon>
        <taxon>Metazoa</taxon>
        <taxon>Ecdysozoa</taxon>
        <taxon>Nematoda</taxon>
        <taxon>Chromadorea</taxon>
        <taxon>Rhabditida</taxon>
        <taxon>Tylenchina</taxon>
        <taxon>Tylenchomorpha</taxon>
        <taxon>Sphaerularioidea</taxon>
        <taxon>Anguinidae</taxon>
        <taxon>Anguininae</taxon>
        <taxon>Ditylenchus</taxon>
    </lineage>
</organism>
<keyword evidence="2" id="KW-0732">Signal</keyword>
<feature type="compositionally biased region" description="Basic and acidic residues" evidence="1">
    <location>
        <begin position="35"/>
        <end position="49"/>
    </location>
</feature>
<feature type="region of interest" description="Disordered" evidence="1">
    <location>
        <begin position="18"/>
        <end position="68"/>
    </location>
</feature>
<name>A0AAD4N8L5_9BILA</name>
<sequence>MLSRYGILAVTLLLLASQAESVDESSSSPESSPEVGHETAEGPRHEKADVSASVSGEKPNTKKPLMTFDLDVSSPTENVTLDENGEAIPGQKHKKHHLHFEMAKKARKPGMQDTLPLAHEKPHVQPHQKGVVHKDVSKVVHPQILHPKVSHADVKAEQNKVKDGNSEYFINAKQSTIKEKEGEKGRPVNSSERHGHSGYHFFEDNSAESKFFDANHGRIVIDPQRDSIVACVDYLPHDTCKVLKPLCARSDTARAIRYLRERSDYIMYLSNDLQKHMSYVQSTVNDPAQEQLLKNLQEISHLLPSVKKAAPLIRLILDEDSEDELERLVNAHLQYKQECAAHQKMCYKTHIPIYKRQKACALYDDICCCGEYKFHRYYQSLGNADPMKIESKESKAMRRATHRFIEASCAATCGTCPTRYRIKEYAEDVRRAFDCDQKKIPVGHDLRVHFEEDPFKAPAKHHVTIQREPSSESYEDFVYDLPAPSYQKPPRDCPHCNNPKPPAYGPGSGGYGPPASQPSYDPHVPSYVPPANKPGYGPPEQHPIYF</sequence>
<feature type="chain" id="PRO_5042288013" evidence="2">
    <location>
        <begin position="22"/>
        <end position="546"/>
    </location>
</feature>